<proteinExistence type="predicted"/>
<comment type="caution">
    <text evidence="1">The sequence shown here is derived from an EMBL/GenBank/DDBJ whole genome shotgun (WGS) entry which is preliminary data.</text>
</comment>
<accession>A0A016SC03</accession>
<evidence type="ECO:0000313" key="1">
    <source>
        <dbReference type="EMBL" id="EYB87892.1"/>
    </source>
</evidence>
<keyword evidence="2" id="KW-1185">Reference proteome</keyword>
<evidence type="ECO:0000313" key="2">
    <source>
        <dbReference type="Proteomes" id="UP000024635"/>
    </source>
</evidence>
<protein>
    <submittedName>
        <fullName evidence="1">Uncharacterized protein</fullName>
    </submittedName>
</protein>
<organism evidence="1 2">
    <name type="scientific">Ancylostoma ceylanicum</name>
    <dbReference type="NCBI Taxonomy" id="53326"/>
    <lineage>
        <taxon>Eukaryota</taxon>
        <taxon>Metazoa</taxon>
        <taxon>Ecdysozoa</taxon>
        <taxon>Nematoda</taxon>
        <taxon>Chromadorea</taxon>
        <taxon>Rhabditida</taxon>
        <taxon>Rhabditina</taxon>
        <taxon>Rhabditomorpha</taxon>
        <taxon>Strongyloidea</taxon>
        <taxon>Ancylostomatidae</taxon>
        <taxon>Ancylostomatinae</taxon>
        <taxon>Ancylostoma</taxon>
    </lineage>
</organism>
<reference evidence="2" key="1">
    <citation type="journal article" date="2015" name="Nat. Genet.">
        <title>The genome and transcriptome of the zoonotic hookworm Ancylostoma ceylanicum identify infection-specific gene families.</title>
        <authorList>
            <person name="Schwarz E.M."/>
            <person name="Hu Y."/>
            <person name="Antoshechkin I."/>
            <person name="Miller M.M."/>
            <person name="Sternberg P.W."/>
            <person name="Aroian R.V."/>
        </authorList>
    </citation>
    <scope>NUCLEOTIDE SEQUENCE</scope>
    <source>
        <strain evidence="2">HY135</strain>
    </source>
</reference>
<sequence length="129" mass="14086">MSNLTSSIPSHNGVGENTTVGARVVLDLGPGVEMWMRLKNDGTEETVRYCGPGKTGPGCDQFIEVKTNETAFPESKVLIFPNGTLIFEKLTESDGVATYYSPQTKPRIFTNDDGTMWGLPPKQIYLALV</sequence>
<name>A0A016SC03_9BILA</name>
<dbReference type="OrthoDB" id="5888726at2759"/>
<dbReference type="EMBL" id="JARK01001591">
    <property type="protein sequence ID" value="EYB87892.1"/>
    <property type="molecule type" value="Genomic_DNA"/>
</dbReference>
<gene>
    <name evidence="1" type="primary">Acey_s0255.g314</name>
    <name evidence="1" type="ORF">Y032_0255g314</name>
</gene>
<dbReference type="Proteomes" id="UP000024635">
    <property type="component" value="Unassembled WGS sequence"/>
</dbReference>
<dbReference type="AlphaFoldDB" id="A0A016SC03"/>